<feature type="region of interest" description="Disordered" evidence="1">
    <location>
        <begin position="1"/>
        <end position="64"/>
    </location>
</feature>
<proteinExistence type="predicted"/>
<comment type="caution">
    <text evidence="2">The sequence shown here is derived from an EMBL/GenBank/DDBJ whole genome shotgun (WGS) entry which is preliminary data.</text>
</comment>
<accession>A0A5B7ISL9</accession>
<dbReference type="Proteomes" id="UP000324222">
    <property type="component" value="Unassembled WGS sequence"/>
</dbReference>
<protein>
    <submittedName>
        <fullName evidence="2">Uncharacterized protein</fullName>
    </submittedName>
</protein>
<reference evidence="2 3" key="1">
    <citation type="submission" date="2019-05" db="EMBL/GenBank/DDBJ databases">
        <title>Another draft genome of Portunus trituberculatus and its Hox gene families provides insights of decapod evolution.</title>
        <authorList>
            <person name="Jeong J.-H."/>
            <person name="Song I."/>
            <person name="Kim S."/>
            <person name="Choi T."/>
            <person name="Kim D."/>
            <person name="Ryu S."/>
            <person name="Kim W."/>
        </authorList>
    </citation>
    <scope>NUCLEOTIDE SEQUENCE [LARGE SCALE GENOMIC DNA]</scope>
    <source>
        <tissue evidence="2">Muscle</tissue>
    </source>
</reference>
<keyword evidence="3" id="KW-1185">Reference proteome</keyword>
<sequence>MEKEGEEKEEEMEEHRLKTTLQESTSRHAEDGKERSTRHGFSGSLHFQFSDAPTQDHQFGRKAL</sequence>
<feature type="compositionally biased region" description="Polar residues" evidence="1">
    <location>
        <begin position="45"/>
        <end position="57"/>
    </location>
</feature>
<dbReference type="EMBL" id="VSRR010065970">
    <property type="protein sequence ID" value="MPC84636.1"/>
    <property type="molecule type" value="Genomic_DNA"/>
</dbReference>
<dbReference type="AlphaFoldDB" id="A0A5B7ISL9"/>
<organism evidence="2 3">
    <name type="scientific">Portunus trituberculatus</name>
    <name type="common">Swimming crab</name>
    <name type="synonym">Neptunus trituberculatus</name>
    <dbReference type="NCBI Taxonomy" id="210409"/>
    <lineage>
        <taxon>Eukaryota</taxon>
        <taxon>Metazoa</taxon>
        <taxon>Ecdysozoa</taxon>
        <taxon>Arthropoda</taxon>
        <taxon>Crustacea</taxon>
        <taxon>Multicrustacea</taxon>
        <taxon>Malacostraca</taxon>
        <taxon>Eumalacostraca</taxon>
        <taxon>Eucarida</taxon>
        <taxon>Decapoda</taxon>
        <taxon>Pleocyemata</taxon>
        <taxon>Brachyura</taxon>
        <taxon>Eubrachyura</taxon>
        <taxon>Portunoidea</taxon>
        <taxon>Portunidae</taxon>
        <taxon>Portuninae</taxon>
        <taxon>Portunus</taxon>
    </lineage>
</organism>
<evidence type="ECO:0000313" key="2">
    <source>
        <dbReference type="EMBL" id="MPC84636.1"/>
    </source>
</evidence>
<evidence type="ECO:0000313" key="3">
    <source>
        <dbReference type="Proteomes" id="UP000324222"/>
    </source>
</evidence>
<evidence type="ECO:0000256" key="1">
    <source>
        <dbReference type="SAM" id="MobiDB-lite"/>
    </source>
</evidence>
<name>A0A5B7ISL9_PORTR</name>
<feature type="compositionally biased region" description="Basic and acidic residues" evidence="1">
    <location>
        <begin position="25"/>
        <end position="37"/>
    </location>
</feature>
<gene>
    <name evidence="2" type="ORF">E2C01_079381</name>
</gene>